<reference evidence="5" key="1">
    <citation type="submission" date="2017-05" db="EMBL/GenBank/DDBJ databases">
        <title>Dechlorination kinetics govern the competition between two new strains of the genus Sulfurospirillum.</title>
        <authorList>
            <person name="Buttet G.F."/>
            <person name="Murray A.M."/>
            <person name="Goris T."/>
            <person name="Burion M."/>
            <person name="Lin B."/>
            <person name="Rolle M."/>
            <person name="Maillard J."/>
        </authorList>
    </citation>
    <scope>NUCLEOTIDE SEQUENCE [LARGE SCALE GENOMIC DNA]</scope>
    <source>
        <strain evidence="5">SL2-1</strain>
    </source>
</reference>
<keyword evidence="4" id="KW-0378">Hydrolase</keyword>
<keyword evidence="1" id="KW-0472">Membrane</keyword>
<dbReference type="PROSITE" id="PS51832">
    <property type="entry name" value="HD_GYP"/>
    <property type="match status" value="1"/>
</dbReference>
<organism evidence="4 5">
    <name type="scientific">Sulfurospirillum diekertiae</name>
    <dbReference type="NCBI Taxonomy" id="1854492"/>
    <lineage>
        <taxon>Bacteria</taxon>
        <taxon>Pseudomonadati</taxon>
        <taxon>Campylobacterota</taxon>
        <taxon>Epsilonproteobacteria</taxon>
        <taxon>Campylobacterales</taxon>
        <taxon>Sulfurospirillaceae</taxon>
        <taxon>Sulfurospirillum</taxon>
    </lineage>
</organism>
<dbReference type="PANTHER" id="PTHR43155">
    <property type="entry name" value="CYCLIC DI-GMP PHOSPHODIESTERASE PA4108-RELATED"/>
    <property type="match status" value="1"/>
</dbReference>
<dbReference type="InterPro" id="IPR037522">
    <property type="entry name" value="HD_GYP_dom"/>
</dbReference>
<dbReference type="RefSeq" id="WP_087438785.1">
    <property type="nucleotide sequence ID" value="NZ_CP021416.1"/>
</dbReference>
<dbReference type="Pfam" id="PF13487">
    <property type="entry name" value="HD_5"/>
    <property type="match status" value="1"/>
</dbReference>
<dbReference type="AlphaFoldDB" id="A0A1Y0HLZ7"/>
<sequence length="343" mass="39272">MSKVVKIFLNHGFTPIDNSAFRRGTVLDFDCYIQRFNGFVILIESGTFLNEEIYQKLSNPDLQIYVENKSYPKYKLYHDETVRKIGDVSEENTFYSFDEAVKNCIDIHKLVLGTKAITEKLKLIYTHSKSLFDAWIKNKEEKYLPIEAIDILAEELVFVVNQERVTLSKFNDFLDEKDSLSAHCVKVAFFASIIGSQIGIDMTDQKKLVLGAILHDIGKYELDDELLNKPDFLSESEIKKIQTHVDASVALVKRSGLKDRIVINAIKEHHERLDGSGYPRGIDSSRISSFAKIIAICDIFDALITIKPYRGAYSTYNALSLIQEESKNKLDIDYIKLLIKHLR</sequence>
<dbReference type="InterPro" id="IPR003607">
    <property type="entry name" value="HD/PDEase_dom"/>
</dbReference>
<dbReference type="EMBL" id="CP021416">
    <property type="protein sequence ID" value="ARU48960.1"/>
    <property type="molecule type" value="Genomic_DNA"/>
</dbReference>
<dbReference type="InterPro" id="IPR006674">
    <property type="entry name" value="HD_domain"/>
</dbReference>
<feature type="domain" description="HD" evidence="2">
    <location>
        <begin position="180"/>
        <end position="303"/>
    </location>
</feature>
<dbReference type="GO" id="GO:0016787">
    <property type="term" value="F:hydrolase activity"/>
    <property type="evidence" value="ECO:0007669"/>
    <property type="project" value="UniProtKB-KW"/>
</dbReference>
<dbReference type="CDD" id="cd00077">
    <property type="entry name" value="HDc"/>
    <property type="match status" value="1"/>
</dbReference>
<dbReference type="SUPFAM" id="SSF109604">
    <property type="entry name" value="HD-domain/PDEase-like"/>
    <property type="match status" value="1"/>
</dbReference>
<dbReference type="KEGG" id="suls:Sdiek1_1801"/>
<dbReference type="SMART" id="SM00471">
    <property type="entry name" value="HDc"/>
    <property type="match status" value="1"/>
</dbReference>
<dbReference type="PROSITE" id="PS51831">
    <property type="entry name" value="HD"/>
    <property type="match status" value="1"/>
</dbReference>
<name>A0A1Y0HLZ7_9BACT</name>
<accession>A0A1Y0HLZ7</accession>
<dbReference type="Gene3D" id="1.10.3210.10">
    <property type="entry name" value="Hypothetical protein af1432"/>
    <property type="match status" value="1"/>
</dbReference>
<proteinExistence type="predicted"/>
<evidence type="ECO:0000313" key="4">
    <source>
        <dbReference type="EMBL" id="ARU48960.1"/>
    </source>
</evidence>
<protein>
    <submittedName>
        <fullName evidence="4">3'3'-cGAMP-specific phosphodiesterase 1</fullName>
        <ecNumber evidence="4">3.1.4.-</ecNumber>
    </submittedName>
</protein>
<dbReference type="OrthoDB" id="9781223at2"/>
<keyword evidence="5" id="KW-1185">Reference proteome</keyword>
<feature type="domain" description="HD-GYP" evidence="3">
    <location>
        <begin position="158"/>
        <end position="343"/>
    </location>
</feature>
<dbReference type="InterPro" id="IPR006675">
    <property type="entry name" value="HDIG_dom"/>
</dbReference>
<evidence type="ECO:0000256" key="1">
    <source>
        <dbReference type="ARBA" id="ARBA00023136"/>
    </source>
</evidence>
<dbReference type="EC" id="3.1.4.-" evidence="4"/>
<dbReference type="NCBIfam" id="TIGR00277">
    <property type="entry name" value="HDIG"/>
    <property type="match status" value="1"/>
</dbReference>
<dbReference type="Proteomes" id="UP000196005">
    <property type="component" value="Chromosome"/>
</dbReference>
<evidence type="ECO:0000259" key="3">
    <source>
        <dbReference type="PROSITE" id="PS51832"/>
    </source>
</evidence>
<evidence type="ECO:0000259" key="2">
    <source>
        <dbReference type="PROSITE" id="PS51831"/>
    </source>
</evidence>
<evidence type="ECO:0000313" key="5">
    <source>
        <dbReference type="Proteomes" id="UP000196005"/>
    </source>
</evidence>
<dbReference type="PANTHER" id="PTHR43155:SF2">
    <property type="entry name" value="CYCLIC DI-GMP PHOSPHODIESTERASE PA4108"/>
    <property type="match status" value="1"/>
</dbReference>
<gene>
    <name evidence="4" type="ORF">Sdiek1_1801</name>
</gene>